<dbReference type="VEuPathDB" id="FungiDB:AMAG_01893"/>
<dbReference type="SUPFAM" id="SSF103657">
    <property type="entry name" value="BAR/IMD domain-like"/>
    <property type="match status" value="1"/>
</dbReference>
<dbReference type="Proteomes" id="UP000054350">
    <property type="component" value="Unassembled WGS sequence"/>
</dbReference>
<proteinExistence type="predicted"/>
<dbReference type="STRING" id="578462.A0A0L0S0W9"/>
<dbReference type="Gene3D" id="1.20.1270.60">
    <property type="entry name" value="Arfaptin homology (AH) domain/BAR domain"/>
    <property type="match status" value="1"/>
</dbReference>
<dbReference type="OrthoDB" id="446293at2759"/>
<protein>
    <recommendedName>
        <fullName evidence="4">BAR domain-containing protein</fullName>
    </recommendedName>
</protein>
<evidence type="ECO:0000259" key="4">
    <source>
        <dbReference type="PROSITE" id="PS51021"/>
    </source>
</evidence>
<gene>
    <name evidence="5" type="ORF">AMAG_01893</name>
</gene>
<dbReference type="PRINTS" id="PR01251">
    <property type="entry name" value="AMPHIPHYSIN"/>
</dbReference>
<reference evidence="5 6" key="1">
    <citation type="submission" date="2009-11" db="EMBL/GenBank/DDBJ databases">
        <title>Annotation of Allomyces macrogynus ATCC 38327.</title>
        <authorList>
            <consortium name="The Broad Institute Genome Sequencing Platform"/>
            <person name="Russ C."/>
            <person name="Cuomo C."/>
            <person name="Burger G."/>
            <person name="Gray M.W."/>
            <person name="Holland P.W.H."/>
            <person name="King N."/>
            <person name="Lang F.B.F."/>
            <person name="Roger A.J."/>
            <person name="Ruiz-Trillo I."/>
            <person name="Young S.K."/>
            <person name="Zeng Q."/>
            <person name="Gargeya S."/>
            <person name="Fitzgerald M."/>
            <person name="Haas B."/>
            <person name="Abouelleil A."/>
            <person name="Alvarado L."/>
            <person name="Arachchi H.M."/>
            <person name="Berlin A."/>
            <person name="Chapman S.B."/>
            <person name="Gearin G."/>
            <person name="Goldberg J."/>
            <person name="Griggs A."/>
            <person name="Gujja S."/>
            <person name="Hansen M."/>
            <person name="Heiman D."/>
            <person name="Howarth C."/>
            <person name="Larimer J."/>
            <person name="Lui A."/>
            <person name="MacDonald P.J.P."/>
            <person name="McCowen C."/>
            <person name="Montmayeur A."/>
            <person name="Murphy C."/>
            <person name="Neiman D."/>
            <person name="Pearson M."/>
            <person name="Priest M."/>
            <person name="Roberts A."/>
            <person name="Saif S."/>
            <person name="Shea T."/>
            <person name="Sisk P."/>
            <person name="Stolte C."/>
            <person name="Sykes S."/>
            <person name="Wortman J."/>
            <person name="Nusbaum C."/>
            <person name="Birren B."/>
        </authorList>
    </citation>
    <scope>NUCLEOTIDE SEQUENCE [LARGE SCALE GENOMIC DNA]</scope>
    <source>
        <strain evidence="5 6">ATCC 38327</strain>
    </source>
</reference>
<name>A0A0L0S0W9_ALLM3</name>
<sequence length="264" mass="29890">MSWKGFTKAVNRAGTSILQSAGAIEKTTDCEFEEEERRFRSLEAKVTRLHKEAKGYLDALRAMSLAQTRMGATIEGYYDMSSPLQACATSYKTTIEQIDEELRNNTDVAYRTTVLDPLGRFALYFPDYNEAIKKRNNKLLDYDAVRSKHRKMVEKPLDDPTRLPRAEDEVLEAKRVYESLNIPLKEELPQLIGLRVPYLEPSFEALLKIQYAHCREAVDRLAAIQPAFQAAGLDAKSPEAADRMLEGAVEDVLAHMRELSICAP</sequence>
<dbReference type="GO" id="GO:0097320">
    <property type="term" value="P:plasma membrane tubulation"/>
    <property type="evidence" value="ECO:0007669"/>
    <property type="project" value="TreeGrafter"/>
</dbReference>
<dbReference type="InterPro" id="IPR027267">
    <property type="entry name" value="AH/BAR_dom_sf"/>
</dbReference>
<evidence type="ECO:0000256" key="3">
    <source>
        <dbReference type="ARBA" id="ARBA00023212"/>
    </source>
</evidence>
<dbReference type="Pfam" id="PF03114">
    <property type="entry name" value="BAR"/>
    <property type="match status" value="1"/>
</dbReference>
<dbReference type="FunFam" id="1.20.1270.60:FF:000014">
    <property type="entry name" value="Protein hob3, variant"/>
    <property type="match status" value="1"/>
</dbReference>
<dbReference type="SMART" id="SM00721">
    <property type="entry name" value="BAR"/>
    <property type="match status" value="1"/>
</dbReference>
<evidence type="ECO:0000256" key="1">
    <source>
        <dbReference type="ARBA" id="ARBA00004245"/>
    </source>
</evidence>
<keyword evidence="6" id="KW-1185">Reference proteome</keyword>
<dbReference type="InterPro" id="IPR046982">
    <property type="entry name" value="BIN3/RVS161-like"/>
</dbReference>
<dbReference type="eggNOG" id="KOG3771">
    <property type="taxonomic scope" value="Eukaryota"/>
</dbReference>
<dbReference type="AlphaFoldDB" id="A0A0L0S0W9"/>
<dbReference type="GO" id="GO:0015629">
    <property type="term" value="C:actin cytoskeleton"/>
    <property type="evidence" value="ECO:0007669"/>
    <property type="project" value="TreeGrafter"/>
</dbReference>
<dbReference type="GO" id="GO:0051666">
    <property type="term" value="P:actin cortical patch localization"/>
    <property type="evidence" value="ECO:0007669"/>
    <property type="project" value="InterPro"/>
</dbReference>
<keyword evidence="2" id="KW-0963">Cytoplasm</keyword>
<keyword evidence="3" id="KW-0206">Cytoskeleton</keyword>
<evidence type="ECO:0000256" key="2">
    <source>
        <dbReference type="ARBA" id="ARBA00022490"/>
    </source>
</evidence>
<dbReference type="GO" id="GO:1990528">
    <property type="term" value="C:Rvs161p-Rvs167p complex"/>
    <property type="evidence" value="ECO:0007669"/>
    <property type="project" value="TreeGrafter"/>
</dbReference>
<accession>A0A0L0S0W9</accession>
<dbReference type="GO" id="GO:0043332">
    <property type="term" value="C:mating projection tip"/>
    <property type="evidence" value="ECO:0007669"/>
    <property type="project" value="TreeGrafter"/>
</dbReference>
<dbReference type="InterPro" id="IPR004148">
    <property type="entry name" value="BAR_dom"/>
</dbReference>
<dbReference type="EMBL" id="GG745330">
    <property type="protein sequence ID" value="KNE56050.1"/>
    <property type="molecule type" value="Genomic_DNA"/>
</dbReference>
<dbReference type="PROSITE" id="PS51021">
    <property type="entry name" value="BAR"/>
    <property type="match status" value="1"/>
</dbReference>
<dbReference type="PANTHER" id="PTHR47174:SF3">
    <property type="entry name" value="BRIDGING INTEGRATOR 3"/>
    <property type="match status" value="1"/>
</dbReference>
<dbReference type="GO" id="GO:0008289">
    <property type="term" value="F:lipid binding"/>
    <property type="evidence" value="ECO:0007669"/>
    <property type="project" value="TreeGrafter"/>
</dbReference>
<dbReference type="OMA" id="TRFCAYF"/>
<dbReference type="GO" id="GO:0006897">
    <property type="term" value="P:endocytosis"/>
    <property type="evidence" value="ECO:0007669"/>
    <property type="project" value="InterPro"/>
</dbReference>
<reference evidence="6" key="2">
    <citation type="submission" date="2009-11" db="EMBL/GenBank/DDBJ databases">
        <title>The Genome Sequence of Allomyces macrogynus strain ATCC 38327.</title>
        <authorList>
            <consortium name="The Broad Institute Genome Sequencing Platform"/>
            <person name="Russ C."/>
            <person name="Cuomo C."/>
            <person name="Shea T."/>
            <person name="Young S.K."/>
            <person name="Zeng Q."/>
            <person name="Koehrsen M."/>
            <person name="Haas B."/>
            <person name="Borodovsky M."/>
            <person name="Guigo R."/>
            <person name="Alvarado L."/>
            <person name="Berlin A."/>
            <person name="Borenstein D."/>
            <person name="Chen Z."/>
            <person name="Engels R."/>
            <person name="Freedman E."/>
            <person name="Gellesch M."/>
            <person name="Goldberg J."/>
            <person name="Griggs A."/>
            <person name="Gujja S."/>
            <person name="Heiman D."/>
            <person name="Hepburn T."/>
            <person name="Howarth C."/>
            <person name="Jen D."/>
            <person name="Larson L."/>
            <person name="Lewis B."/>
            <person name="Mehta T."/>
            <person name="Park D."/>
            <person name="Pearson M."/>
            <person name="Roberts A."/>
            <person name="Saif S."/>
            <person name="Shenoy N."/>
            <person name="Sisk P."/>
            <person name="Stolte C."/>
            <person name="Sykes S."/>
            <person name="Walk T."/>
            <person name="White J."/>
            <person name="Yandava C."/>
            <person name="Burger G."/>
            <person name="Gray M.W."/>
            <person name="Holland P.W.H."/>
            <person name="King N."/>
            <person name="Lang F.B.F."/>
            <person name="Roger A.J."/>
            <person name="Ruiz-Trillo I."/>
            <person name="Lander E."/>
            <person name="Nusbaum C."/>
        </authorList>
    </citation>
    <scope>NUCLEOTIDE SEQUENCE [LARGE SCALE GENOMIC DNA]</scope>
    <source>
        <strain evidence="6">ATCC 38327</strain>
    </source>
</reference>
<dbReference type="GO" id="GO:0031097">
    <property type="term" value="C:medial cortex"/>
    <property type="evidence" value="ECO:0007669"/>
    <property type="project" value="TreeGrafter"/>
</dbReference>
<evidence type="ECO:0000313" key="5">
    <source>
        <dbReference type="EMBL" id="KNE56050.1"/>
    </source>
</evidence>
<organism evidence="5 6">
    <name type="scientific">Allomyces macrogynus (strain ATCC 38327)</name>
    <name type="common">Allomyces javanicus var. macrogynus</name>
    <dbReference type="NCBI Taxonomy" id="578462"/>
    <lineage>
        <taxon>Eukaryota</taxon>
        <taxon>Fungi</taxon>
        <taxon>Fungi incertae sedis</taxon>
        <taxon>Blastocladiomycota</taxon>
        <taxon>Blastocladiomycetes</taxon>
        <taxon>Blastocladiales</taxon>
        <taxon>Blastocladiaceae</taxon>
        <taxon>Allomyces</taxon>
    </lineage>
</organism>
<evidence type="ECO:0000313" key="6">
    <source>
        <dbReference type="Proteomes" id="UP000054350"/>
    </source>
</evidence>
<dbReference type="PANTHER" id="PTHR47174">
    <property type="entry name" value="BRIDGING INTEGRATOR 3"/>
    <property type="match status" value="1"/>
</dbReference>
<feature type="domain" description="BAR" evidence="4">
    <location>
        <begin position="17"/>
        <end position="237"/>
    </location>
</feature>
<comment type="subcellular location">
    <subcellularLocation>
        <location evidence="1">Cytoplasm</location>
        <location evidence="1">Cytoskeleton</location>
    </subcellularLocation>
</comment>